<sequence length="98" mass="11653">MTVKPGFRGINSGMGRMVKIDLAWVTRRDLERPSFSDFVIGSYSIWSMNIDTYPWTEESRVKDIIDKRRCGNLKHSPLQRYRRIDPMKEAWLREAEFL</sequence>
<dbReference type="EMBL" id="KN831770">
    <property type="protein sequence ID" value="KIM46653.1"/>
    <property type="molecule type" value="Genomic_DNA"/>
</dbReference>
<evidence type="ECO:0000313" key="1">
    <source>
        <dbReference type="EMBL" id="KIM46653.1"/>
    </source>
</evidence>
<accession>A0A0C2YA16</accession>
<evidence type="ECO:0000313" key="2">
    <source>
        <dbReference type="Proteomes" id="UP000053424"/>
    </source>
</evidence>
<name>A0A0C2YA16_HEBCY</name>
<dbReference type="Proteomes" id="UP000053424">
    <property type="component" value="Unassembled WGS sequence"/>
</dbReference>
<dbReference type="HOGENOM" id="CLU_2333845_0_0_1"/>
<reference evidence="1 2" key="1">
    <citation type="submission" date="2014-04" db="EMBL/GenBank/DDBJ databases">
        <authorList>
            <consortium name="DOE Joint Genome Institute"/>
            <person name="Kuo A."/>
            <person name="Gay G."/>
            <person name="Dore J."/>
            <person name="Kohler A."/>
            <person name="Nagy L.G."/>
            <person name="Floudas D."/>
            <person name="Copeland A."/>
            <person name="Barry K.W."/>
            <person name="Cichocki N."/>
            <person name="Veneault-Fourrey C."/>
            <person name="LaButti K."/>
            <person name="Lindquist E.A."/>
            <person name="Lipzen A."/>
            <person name="Lundell T."/>
            <person name="Morin E."/>
            <person name="Murat C."/>
            <person name="Sun H."/>
            <person name="Tunlid A."/>
            <person name="Henrissat B."/>
            <person name="Grigoriev I.V."/>
            <person name="Hibbett D.S."/>
            <person name="Martin F."/>
            <person name="Nordberg H.P."/>
            <person name="Cantor M.N."/>
            <person name="Hua S.X."/>
        </authorList>
    </citation>
    <scope>NUCLEOTIDE SEQUENCE [LARGE SCALE GENOMIC DNA]</scope>
    <source>
        <strain evidence="2">h7</strain>
    </source>
</reference>
<organism evidence="1 2">
    <name type="scientific">Hebeloma cylindrosporum</name>
    <dbReference type="NCBI Taxonomy" id="76867"/>
    <lineage>
        <taxon>Eukaryota</taxon>
        <taxon>Fungi</taxon>
        <taxon>Dikarya</taxon>
        <taxon>Basidiomycota</taxon>
        <taxon>Agaricomycotina</taxon>
        <taxon>Agaricomycetes</taxon>
        <taxon>Agaricomycetidae</taxon>
        <taxon>Agaricales</taxon>
        <taxon>Agaricineae</taxon>
        <taxon>Hymenogastraceae</taxon>
        <taxon>Hebeloma</taxon>
    </lineage>
</organism>
<protein>
    <submittedName>
        <fullName evidence="1">Uncharacterized protein</fullName>
    </submittedName>
</protein>
<keyword evidence="2" id="KW-1185">Reference proteome</keyword>
<reference evidence="2" key="2">
    <citation type="submission" date="2015-01" db="EMBL/GenBank/DDBJ databases">
        <title>Evolutionary Origins and Diversification of the Mycorrhizal Mutualists.</title>
        <authorList>
            <consortium name="DOE Joint Genome Institute"/>
            <consortium name="Mycorrhizal Genomics Consortium"/>
            <person name="Kohler A."/>
            <person name="Kuo A."/>
            <person name="Nagy L.G."/>
            <person name="Floudas D."/>
            <person name="Copeland A."/>
            <person name="Barry K.W."/>
            <person name="Cichocki N."/>
            <person name="Veneault-Fourrey C."/>
            <person name="LaButti K."/>
            <person name="Lindquist E.A."/>
            <person name="Lipzen A."/>
            <person name="Lundell T."/>
            <person name="Morin E."/>
            <person name="Murat C."/>
            <person name="Riley R."/>
            <person name="Ohm R."/>
            <person name="Sun H."/>
            <person name="Tunlid A."/>
            <person name="Henrissat B."/>
            <person name="Grigoriev I.V."/>
            <person name="Hibbett D.S."/>
            <person name="Martin F."/>
        </authorList>
    </citation>
    <scope>NUCLEOTIDE SEQUENCE [LARGE SCALE GENOMIC DNA]</scope>
    <source>
        <strain evidence="2">h7</strain>
    </source>
</reference>
<proteinExistence type="predicted"/>
<dbReference type="AlphaFoldDB" id="A0A0C2YA16"/>
<gene>
    <name evidence="1" type="ORF">M413DRAFT_440255</name>
</gene>